<organism evidence="2 3">
    <name type="scientific">Caldimicrobium thiodismutans</name>
    <dbReference type="NCBI Taxonomy" id="1653476"/>
    <lineage>
        <taxon>Bacteria</taxon>
        <taxon>Pseudomonadati</taxon>
        <taxon>Thermodesulfobacteriota</taxon>
        <taxon>Thermodesulfobacteria</taxon>
        <taxon>Thermodesulfobacteriales</taxon>
        <taxon>Thermodesulfobacteriaceae</taxon>
        <taxon>Caldimicrobium</taxon>
    </lineage>
</organism>
<feature type="domain" description="Solute-binding protein family 3/N-terminal" evidence="1">
    <location>
        <begin position="24"/>
        <end position="244"/>
    </location>
</feature>
<evidence type="ECO:0000259" key="1">
    <source>
        <dbReference type="SMART" id="SM00062"/>
    </source>
</evidence>
<dbReference type="SUPFAM" id="SSF53850">
    <property type="entry name" value="Periplasmic binding protein-like II"/>
    <property type="match status" value="1"/>
</dbReference>
<dbReference type="RefSeq" id="WP_068514524.1">
    <property type="nucleotide sequence ID" value="NZ_AP014945.1"/>
</dbReference>
<dbReference type="Pfam" id="PF12974">
    <property type="entry name" value="Phosphonate-bd"/>
    <property type="match status" value="1"/>
</dbReference>
<dbReference type="STRING" id="1653476.THC_1109"/>
<dbReference type="PANTHER" id="PTHR35841:SF1">
    <property type="entry name" value="PHOSPHONATES-BINDING PERIPLASMIC PROTEIN"/>
    <property type="match status" value="1"/>
</dbReference>
<dbReference type="AlphaFoldDB" id="A0A0U5B5X2"/>
<proteinExistence type="predicted"/>
<dbReference type="EMBL" id="AP014945">
    <property type="protein sequence ID" value="BAU23488.1"/>
    <property type="molecule type" value="Genomic_DNA"/>
</dbReference>
<dbReference type="OrthoDB" id="5343002at2"/>
<dbReference type="KEGG" id="cthi:THC_1109"/>
<reference evidence="3" key="2">
    <citation type="journal article" date="2016" name="Int. J. Syst. Evol. Microbiol.">
        <title>Caldimicrobium thiodismutans sp. nov., a sulfur-disproportionating bacterium isolated from a hot spring.</title>
        <authorList>
            <person name="Kojima H."/>
            <person name="Umezawa K."/>
            <person name="Fukui M."/>
        </authorList>
    </citation>
    <scope>NUCLEOTIDE SEQUENCE [LARGE SCALE GENOMIC DNA]</scope>
    <source>
        <strain evidence="3">TF1</strain>
    </source>
</reference>
<name>A0A0U5B5X2_9BACT</name>
<dbReference type="Gene3D" id="3.40.190.10">
    <property type="entry name" value="Periplasmic binding protein-like II"/>
    <property type="match status" value="2"/>
</dbReference>
<reference evidence="2 3" key="1">
    <citation type="journal article" date="2016" name="Int. J. Syst. Evol. Microbiol.">
        <title>Caldimicrobium thiodismutans sp. nov., a sulfur-disproportionating bacterium isolated from a hot spring, and emended description of the genus Caldimicrobium.</title>
        <authorList>
            <person name="Kojima H."/>
            <person name="Umezawa K."/>
            <person name="Fukui M."/>
        </authorList>
    </citation>
    <scope>NUCLEOTIDE SEQUENCE [LARGE SCALE GENOMIC DNA]</scope>
    <source>
        <strain evidence="2 3">TF1</strain>
    </source>
</reference>
<dbReference type="PANTHER" id="PTHR35841">
    <property type="entry name" value="PHOSPHONATES-BINDING PERIPLASMIC PROTEIN"/>
    <property type="match status" value="1"/>
</dbReference>
<sequence>MKTFLTYFFLFLIAFVKISEARNLYTIAVAPQFTPTYLKENWGKILQAMEEETGLKFELIIYKSIPEFEKGFLAGEPDFAFLGPYYMVMAKKAQGYIPLLRDAEPIKGILVVRVDSPFKKVEDLNGKKIGFPAPNAFWASLYMRSILSEVFKIKFEPLYLKTHDNVYRNVVLGEVSAGGGANQTFQRQPEEVKKQLRILYETPPSAPHPLAVHPRVPKEVRKKFFTAFLKLSKREDLKPYFNNIQIPHPIEADYTRDYMPLEKLKLEKYVVLEN</sequence>
<gene>
    <name evidence="2" type="ORF">THC_1109</name>
</gene>
<protein>
    <submittedName>
        <fullName evidence="2">Phosphate ABC transporter</fullName>
    </submittedName>
</protein>
<accession>A0A0U5B5X2</accession>
<dbReference type="SMART" id="SM00062">
    <property type="entry name" value="PBPb"/>
    <property type="match status" value="1"/>
</dbReference>
<keyword evidence="3" id="KW-1185">Reference proteome</keyword>
<dbReference type="InterPro" id="IPR001638">
    <property type="entry name" value="Solute-binding_3/MltF_N"/>
</dbReference>
<evidence type="ECO:0000313" key="2">
    <source>
        <dbReference type="EMBL" id="BAU23488.1"/>
    </source>
</evidence>
<evidence type="ECO:0000313" key="3">
    <source>
        <dbReference type="Proteomes" id="UP000068196"/>
    </source>
</evidence>
<dbReference type="Proteomes" id="UP000068196">
    <property type="component" value="Chromosome"/>
</dbReference>